<organism evidence="2">
    <name type="scientific">Salix viminalis</name>
    <name type="common">Common osier</name>
    <name type="synonym">Basket willow</name>
    <dbReference type="NCBI Taxonomy" id="40686"/>
    <lineage>
        <taxon>Eukaryota</taxon>
        <taxon>Viridiplantae</taxon>
        <taxon>Streptophyta</taxon>
        <taxon>Embryophyta</taxon>
        <taxon>Tracheophyta</taxon>
        <taxon>Spermatophyta</taxon>
        <taxon>Magnoliopsida</taxon>
        <taxon>eudicotyledons</taxon>
        <taxon>Gunneridae</taxon>
        <taxon>Pentapetalae</taxon>
        <taxon>rosids</taxon>
        <taxon>fabids</taxon>
        <taxon>Malpighiales</taxon>
        <taxon>Salicaceae</taxon>
        <taxon>Saliceae</taxon>
        <taxon>Salix</taxon>
    </lineage>
</organism>
<dbReference type="AlphaFoldDB" id="A0A6N2M8R2"/>
<feature type="transmembrane region" description="Helical" evidence="1">
    <location>
        <begin position="7"/>
        <end position="24"/>
    </location>
</feature>
<keyword evidence="1" id="KW-0472">Membrane</keyword>
<protein>
    <submittedName>
        <fullName evidence="2">Uncharacterized protein</fullName>
    </submittedName>
</protein>
<accession>A0A6N2M8R2</accession>
<reference evidence="2" key="1">
    <citation type="submission" date="2019-03" db="EMBL/GenBank/DDBJ databases">
        <authorList>
            <person name="Mank J."/>
            <person name="Almeida P."/>
        </authorList>
    </citation>
    <scope>NUCLEOTIDE SEQUENCE</scope>
    <source>
        <strain evidence="2">78183</strain>
    </source>
</reference>
<sequence length="34" mass="3914">MCWRRFAACCVCVVSIYLSIYLSISGFEFLATFI</sequence>
<evidence type="ECO:0000256" key="1">
    <source>
        <dbReference type="SAM" id="Phobius"/>
    </source>
</evidence>
<keyword evidence="1" id="KW-0812">Transmembrane</keyword>
<dbReference type="EMBL" id="CAADRP010001730">
    <property type="protein sequence ID" value="VFU50545.1"/>
    <property type="molecule type" value="Genomic_DNA"/>
</dbReference>
<evidence type="ECO:0000313" key="2">
    <source>
        <dbReference type="EMBL" id="VFU50545.1"/>
    </source>
</evidence>
<gene>
    <name evidence="2" type="ORF">SVIM_LOCUS337203</name>
</gene>
<proteinExistence type="predicted"/>
<keyword evidence="1" id="KW-1133">Transmembrane helix</keyword>
<name>A0A6N2M8R2_SALVM</name>